<dbReference type="InterPro" id="IPR000792">
    <property type="entry name" value="Tscrpt_reg_LuxR_C"/>
</dbReference>
<dbReference type="SUPFAM" id="SSF46894">
    <property type="entry name" value="C-terminal effector domain of the bipartite response regulators"/>
    <property type="match status" value="1"/>
</dbReference>
<dbReference type="Gene3D" id="1.10.10.10">
    <property type="entry name" value="Winged helix-like DNA-binding domain superfamily/Winged helix DNA-binding domain"/>
    <property type="match status" value="1"/>
</dbReference>
<protein>
    <submittedName>
        <fullName evidence="2">Transcriptional regulator, LuxR family</fullName>
    </submittedName>
</protein>
<gene>
    <name evidence="2" type="ORF">C4K04_5200</name>
</gene>
<dbReference type="InterPro" id="IPR036388">
    <property type="entry name" value="WH-like_DNA-bd_sf"/>
</dbReference>
<evidence type="ECO:0000259" key="1">
    <source>
        <dbReference type="PROSITE" id="PS50043"/>
    </source>
</evidence>
<feature type="domain" description="HTH luxR-type" evidence="1">
    <location>
        <begin position="1"/>
        <end position="48"/>
    </location>
</feature>
<dbReference type="AlphaFoldDB" id="A0A3G7TV15"/>
<sequence>MLSGCSSKEIARKLQTFAETVNVHKKHIYGKLGIKSGSELFLIFSRRAMPDA</sequence>
<dbReference type="InterPro" id="IPR016032">
    <property type="entry name" value="Sig_transdc_resp-reg_C-effctor"/>
</dbReference>
<organism evidence="2 3">
    <name type="scientific">Pseudomonas chlororaphis</name>
    <dbReference type="NCBI Taxonomy" id="587753"/>
    <lineage>
        <taxon>Bacteria</taxon>
        <taxon>Pseudomonadati</taxon>
        <taxon>Pseudomonadota</taxon>
        <taxon>Gammaproteobacteria</taxon>
        <taxon>Pseudomonadales</taxon>
        <taxon>Pseudomonadaceae</taxon>
        <taxon>Pseudomonas</taxon>
    </lineage>
</organism>
<dbReference type="GO" id="GO:0003677">
    <property type="term" value="F:DNA binding"/>
    <property type="evidence" value="ECO:0007669"/>
    <property type="project" value="InterPro"/>
</dbReference>
<dbReference type="Pfam" id="PF00196">
    <property type="entry name" value="GerE"/>
    <property type="match status" value="1"/>
</dbReference>
<accession>A0A3G7TV15</accession>
<dbReference type="EMBL" id="CP027753">
    <property type="protein sequence ID" value="AZE50850.1"/>
    <property type="molecule type" value="Genomic_DNA"/>
</dbReference>
<name>A0A3G7TV15_9PSED</name>
<proteinExistence type="predicted"/>
<dbReference type="Proteomes" id="UP000268048">
    <property type="component" value="Chromosome"/>
</dbReference>
<evidence type="ECO:0000313" key="2">
    <source>
        <dbReference type="EMBL" id="AZE50850.1"/>
    </source>
</evidence>
<dbReference type="GO" id="GO:0006355">
    <property type="term" value="P:regulation of DNA-templated transcription"/>
    <property type="evidence" value="ECO:0007669"/>
    <property type="project" value="InterPro"/>
</dbReference>
<evidence type="ECO:0000313" key="3">
    <source>
        <dbReference type="Proteomes" id="UP000268048"/>
    </source>
</evidence>
<reference evidence="2 3" key="1">
    <citation type="submission" date="2018-03" db="EMBL/GenBank/DDBJ databases">
        <title>Diversity of phytobeneficial traits revealed by whole-genome analysis of worldwide-isolated phenazine-producing Pseudomonas spp.</title>
        <authorList>
            <person name="Biessy A."/>
            <person name="Novinscak A."/>
            <person name="Blom J."/>
            <person name="Leger G."/>
            <person name="Thomashow L.S."/>
            <person name="Cazorla F.M."/>
            <person name="Josic D."/>
            <person name="Filion M."/>
        </authorList>
    </citation>
    <scope>NUCLEOTIDE SEQUENCE [LARGE SCALE GENOMIC DNA]</scope>
    <source>
        <strain evidence="2 3">B25</strain>
    </source>
</reference>
<dbReference type="SMART" id="SM00421">
    <property type="entry name" value="HTH_LUXR"/>
    <property type="match status" value="1"/>
</dbReference>
<dbReference type="PROSITE" id="PS50043">
    <property type="entry name" value="HTH_LUXR_2"/>
    <property type="match status" value="1"/>
</dbReference>